<evidence type="ECO:0000313" key="1">
    <source>
        <dbReference type="EMBL" id="QRX38809.1"/>
    </source>
</evidence>
<dbReference type="InterPro" id="IPR019493">
    <property type="entry name" value="Bacteriocin_IIb_lactacin-rel"/>
</dbReference>
<accession>A0A894TGW4</accession>
<dbReference type="EMBL" id="MW364980">
    <property type="protein sequence ID" value="QRX38809.1"/>
    <property type="molecule type" value="Genomic_DNA"/>
</dbReference>
<proteinExistence type="predicted"/>
<reference evidence="1" key="1">
    <citation type="journal article" date="2021" name="MSphere">
        <title>Staphylococcus epidermidis Phages Transduce Antimicrobial Resistance Plasmids and Mobilize Chromosomal Islands.</title>
        <authorList>
            <person name="Fiaarov L."/>
            <person name="Botka T."/>
            <person name="Du X."/>
            <person name="MaalaHov I."/>
            <person name="B P."/>
            <person name="Pantucek R."/>
            <person name="Benea M."/>
            <person name="Roudnick P."/>
            <person name="Winstel V."/>
            <person name="Larsen J."/>
            <person name="Rosenstein R."/>
            <person name="Peschel A."/>
            <person name="DoakaY J."/>
        </authorList>
    </citation>
    <scope>NUCLEOTIDE SEQUENCE</scope>
    <source>
        <strain evidence="1">SE456</strain>
    </source>
</reference>
<dbReference type="RefSeq" id="WP_207312788.1">
    <property type="nucleotide sequence ID" value="NZ_MW364980.1"/>
</dbReference>
<keyword evidence="1" id="KW-0614">Plasmid</keyword>
<protein>
    <submittedName>
        <fullName evidence="1">Blp family class II bacteriocin</fullName>
    </submittedName>
</protein>
<name>A0A894TGW4_STAEP</name>
<dbReference type="AlphaFoldDB" id="A0A894TGW4"/>
<geneLocation type="plasmid" evidence="1">
    <name>pSE456_3</name>
</geneLocation>
<dbReference type="GO" id="GO:0042742">
    <property type="term" value="P:defense response to bacterium"/>
    <property type="evidence" value="ECO:0007669"/>
    <property type="project" value="InterPro"/>
</dbReference>
<sequence length="65" mass="6375">MKKIDNKNELMKINGGKKDKSKCYLAEGAETVGGGLAGLGAAGPAGMFIGGAAGAAHVLGTNPNC</sequence>
<organism evidence="1">
    <name type="scientific">Staphylococcus epidermidis</name>
    <dbReference type="NCBI Taxonomy" id="1282"/>
    <lineage>
        <taxon>Bacteria</taxon>
        <taxon>Bacillati</taxon>
        <taxon>Bacillota</taxon>
        <taxon>Bacilli</taxon>
        <taxon>Bacillales</taxon>
        <taxon>Staphylococcaceae</taxon>
        <taxon>Staphylococcus</taxon>
    </lineage>
</organism>
<dbReference type="Pfam" id="PF10439">
    <property type="entry name" value="Bacteriocin_IIc"/>
    <property type="match status" value="1"/>
</dbReference>